<accession>A0ABX1NX08</accession>
<feature type="transmembrane region" description="Helical" evidence="1">
    <location>
        <begin position="23"/>
        <end position="42"/>
    </location>
</feature>
<feature type="transmembrane region" description="Helical" evidence="1">
    <location>
        <begin position="115"/>
        <end position="132"/>
    </location>
</feature>
<feature type="transmembrane region" description="Helical" evidence="1">
    <location>
        <begin position="480"/>
        <end position="499"/>
    </location>
</feature>
<keyword evidence="1" id="KW-0812">Transmembrane</keyword>
<dbReference type="RefSeq" id="WP_169203124.1">
    <property type="nucleotide sequence ID" value="NZ_CP059467.1"/>
</dbReference>
<evidence type="ECO:0000256" key="1">
    <source>
        <dbReference type="SAM" id="Phobius"/>
    </source>
</evidence>
<comment type="caution">
    <text evidence="2">The sequence shown here is derived from an EMBL/GenBank/DDBJ whole genome shotgun (WGS) entry which is preliminary data.</text>
</comment>
<keyword evidence="3" id="KW-1185">Reference proteome</keyword>
<feature type="transmembrane region" description="Helical" evidence="1">
    <location>
        <begin position="257"/>
        <end position="277"/>
    </location>
</feature>
<feature type="transmembrane region" description="Helical" evidence="1">
    <location>
        <begin position="218"/>
        <end position="237"/>
    </location>
</feature>
<feature type="transmembrane region" description="Helical" evidence="1">
    <location>
        <begin position="144"/>
        <end position="162"/>
    </location>
</feature>
<protein>
    <submittedName>
        <fullName evidence="2">Uncharacterized protein</fullName>
    </submittedName>
</protein>
<reference evidence="2 3" key="1">
    <citation type="submission" date="2019-12" db="EMBL/GenBank/DDBJ databases">
        <title>Comparative genomics gives insights into the taxonomy of the Azoarcus-Aromatoleum group and reveals separate origins of nif in the plant-associated Azoarcus and non-plant-associated Aromatoleum sub-groups.</title>
        <authorList>
            <person name="Lafos M."/>
            <person name="Maluk M."/>
            <person name="Batista M."/>
            <person name="Junghare M."/>
            <person name="Carmona M."/>
            <person name="Faoro H."/>
            <person name="Cruz L.M."/>
            <person name="Battistoni F."/>
            <person name="De Souza E."/>
            <person name="Pedrosa F."/>
            <person name="Chen W.-M."/>
            <person name="Poole P.S."/>
            <person name="Dixon R.A."/>
            <person name="James E.K."/>
        </authorList>
    </citation>
    <scope>NUCLEOTIDE SEQUENCE [LARGE SCALE GENOMIC DNA]</scope>
    <source>
        <strain evidence="2 3">PbN1</strain>
    </source>
</reference>
<dbReference type="SUPFAM" id="SSF52266">
    <property type="entry name" value="SGNH hydrolase"/>
    <property type="match status" value="1"/>
</dbReference>
<organism evidence="2 3">
    <name type="scientific">Aromatoleum bremense</name>
    <dbReference type="NCBI Taxonomy" id="76115"/>
    <lineage>
        <taxon>Bacteria</taxon>
        <taxon>Pseudomonadati</taxon>
        <taxon>Pseudomonadota</taxon>
        <taxon>Betaproteobacteria</taxon>
        <taxon>Rhodocyclales</taxon>
        <taxon>Rhodocyclaceae</taxon>
        <taxon>Aromatoleum</taxon>
    </lineage>
</organism>
<keyword evidence="1" id="KW-0472">Membrane</keyword>
<dbReference type="Proteomes" id="UP000633943">
    <property type="component" value="Unassembled WGS sequence"/>
</dbReference>
<keyword evidence="1" id="KW-1133">Transmembrane helix</keyword>
<name>A0ABX1NX08_9RHOO</name>
<evidence type="ECO:0000313" key="2">
    <source>
        <dbReference type="EMBL" id="NMG16555.1"/>
    </source>
</evidence>
<feature type="transmembrane region" description="Helical" evidence="1">
    <location>
        <begin position="329"/>
        <end position="351"/>
    </location>
</feature>
<gene>
    <name evidence="2" type="ORF">GPA24_13570</name>
</gene>
<feature type="transmembrane region" description="Helical" evidence="1">
    <location>
        <begin position="75"/>
        <end position="108"/>
    </location>
</feature>
<feature type="transmembrane region" description="Helical" evidence="1">
    <location>
        <begin position="440"/>
        <end position="459"/>
    </location>
</feature>
<dbReference type="Gene3D" id="3.40.50.1110">
    <property type="entry name" value="SGNH hydrolase"/>
    <property type="match status" value="1"/>
</dbReference>
<feature type="transmembrane region" description="Helical" evidence="1">
    <location>
        <begin position="51"/>
        <end position="69"/>
    </location>
</feature>
<feature type="transmembrane region" description="Helical" evidence="1">
    <location>
        <begin position="400"/>
        <end position="420"/>
    </location>
</feature>
<dbReference type="InterPro" id="IPR036514">
    <property type="entry name" value="SGNH_hydro_sf"/>
</dbReference>
<feature type="transmembrane region" description="Helical" evidence="1">
    <location>
        <begin position="363"/>
        <end position="379"/>
    </location>
</feature>
<proteinExistence type="predicted"/>
<dbReference type="EMBL" id="WTVP01000039">
    <property type="protein sequence ID" value="NMG16555.1"/>
    <property type="molecule type" value="Genomic_DNA"/>
</dbReference>
<evidence type="ECO:0000313" key="3">
    <source>
        <dbReference type="Proteomes" id="UP000633943"/>
    </source>
</evidence>
<sequence>MSLTAVVGRASGPLESDAQKGQIGLVNYLGVIAQLALLLLLLRQFQIESAAFLRLAMLAFAGFAIHAWLPLRMRLPFFVALSLAGIGVVMGGVNAAWLVAIGLVLVGICHLPISFASRGALLLGVAGVLALQRAGHLPFPWSDAIWPILGAMFMFRLIVYFYDLRHDKTPTTPAQSLAYFFMLPNACFPLFPVIDYKTFRRNYFDDDAYRIYQVGIDWMVRGVIHLILYRIVYYYLTLAPHEVGNPAELIQYLVANFLLYLRVSGLFHLIIGMLYLFGFRLPETHNRYLLASSFTDFWRRINIYWKEFMQKVFYYPAVFKLRKLGTEKALVVATLYVFLMTWFLHAYQWFWLRGSLLLVPQDMLFWGILGVLVVANSLYEMKHGRPRSLGTPVRTWRTTAVLVLRTYATFWFICVLWSFWTTESLDAWFSLWSALGGEYTAELLLYPSIVLAVIVVGSIPRESVRNVRASAQDDRSWMRSRLVTVASLCALIAVSVEGLHSQIGMDFGTFVHSVRSGQLSRLDTAKLERGYYENLLSVDRFNSQLWEVYMNKPKNWLDVETTNLKRFVGGFAQTELIPSFVRTTKHGTITTNAYGMRDRDYEAQPAPRTFRAAVLGASSVMGWGVGDGQTFEALVENRLNREWADEAFDKYELLNMGVPGYCPPQQLVITEKAFAFAPHAIFFVATGREITRAVAYLAEVSHKAIDIPYEGLRNISAKAGVTAGMDESEARKRLTPYGRDVLTYVYGRIAEESQKHGSVPVWIFVPQVREGAWEEETPEAVAIAEAAGFVVINLEDVYKGRNINEIRLAEWDDHPNVPGHQLIAERLFNGLAEKRAAIFRPEGH</sequence>